<keyword evidence="15 22" id="KW-0067">ATP-binding</keyword>
<dbReference type="OrthoDB" id="676979at2759"/>
<evidence type="ECO:0000256" key="22">
    <source>
        <dbReference type="PROSITE-ProRule" id="PRU10141"/>
    </source>
</evidence>
<feature type="domain" description="Protein kinase" evidence="25">
    <location>
        <begin position="715"/>
        <end position="1042"/>
    </location>
</feature>
<keyword evidence="8" id="KW-0433">Leucine-rich repeat</keyword>
<evidence type="ECO:0000256" key="19">
    <source>
        <dbReference type="ARBA" id="ARBA00023180"/>
    </source>
</evidence>
<dbReference type="FunFam" id="3.80.10.10:FF:000288">
    <property type="entry name" value="LRR receptor-like serine/threonine-protein kinase EFR"/>
    <property type="match status" value="1"/>
</dbReference>
<evidence type="ECO:0000256" key="17">
    <source>
        <dbReference type="ARBA" id="ARBA00023136"/>
    </source>
</evidence>
<dbReference type="GO" id="GO:0004674">
    <property type="term" value="F:protein serine/threonine kinase activity"/>
    <property type="evidence" value="ECO:0007669"/>
    <property type="project" value="UniProtKB-KW"/>
</dbReference>
<evidence type="ECO:0000256" key="14">
    <source>
        <dbReference type="ARBA" id="ARBA00022777"/>
    </source>
</evidence>
<dbReference type="SMART" id="SM00220">
    <property type="entry name" value="S_TKc"/>
    <property type="match status" value="1"/>
</dbReference>
<organism evidence="26 27">
    <name type="scientific">Morella rubra</name>
    <name type="common">Chinese bayberry</name>
    <dbReference type="NCBI Taxonomy" id="262757"/>
    <lineage>
        <taxon>Eukaryota</taxon>
        <taxon>Viridiplantae</taxon>
        <taxon>Streptophyta</taxon>
        <taxon>Embryophyta</taxon>
        <taxon>Tracheophyta</taxon>
        <taxon>Spermatophyta</taxon>
        <taxon>Magnoliopsida</taxon>
        <taxon>eudicotyledons</taxon>
        <taxon>Gunneridae</taxon>
        <taxon>Pentapetalae</taxon>
        <taxon>rosids</taxon>
        <taxon>fabids</taxon>
        <taxon>Fagales</taxon>
        <taxon>Myricaceae</taxon>
        <taxon>Morella</taxon>
    </lineage>
</organism>
<keyword evidence="5" id="KW-1003">Cell membrane</keyword>
<comment type="subcellular location">
    <subcellularLocation>
        <location evidence="1">Cell membrane</location>
        <topology evidence="1">Single-pass type I membrane protein</topology>
    </subcellularLocation>
</comment>
<name>A0A6A1W6H3_9ROSI</name>
<evidence type="ECO:0000256" key="7">
    <source>
        <dbReference type="ARBA" id="ARBA00022553"/>
    </source>
</evidence>
<dbReference type="InterPro" id="IPR001611">
    <property type="entry name" value="Leu-rich_rpt"/>
</dbReference>
<dbReference type="FunFam" id="3.30.200.20:FF:000432">
    <property type="entry name" value="LRR receptor-like serine/threonine-protein kinase EFR"/>
    <property type="match status" value="1"/>
</dbReference>
<evidence type="ECO:0000313" key="26">
    <source>
        <dbReference type="EMBL" id="KAB1220822.1"/>
    </source>
</evidence>
<dbReference type="InterPro" id="IPR032675">
    <property type="entry name" value="LRR_dom_sf"/>
</dbReference>
<keyword evidence="7" id="KW-0597">Phosphoprotein</keyword>
<evidence type="ECO:0000256" key="3">
    <source>
        <dbReference type="ARBA" id="ARBA00009592"/>
    </source>
</evidence>
<dbReference type="FunFam" id="1.10.510.10:FF:000358">
    <property type="entry name" value="Putative leucine-rich repeat receptor-like serine/threonine-protein kinase"/>
    <property type="match status" value="1"/>
</dbReference>
<keyword evidence="9" id="KW-0808">Transferase</keyword>
<keyword evidence="13 22" id="KW-0547">Nucleotide-binding</keyword>
<dbReference type="InterPro" id="IPR017441">
    <property type="entry name" value="Protein_kinase_ATP_BS"/>
</dbReference>
<dbReference type="PROSITE" id="PS00108">
    <property type="entry name" value="PROTEIN_KINASE_ST"/>
    <property type="match status" value="1"/>
</dbReference>
<dbReference type="EMBL" id="RXIC02000021">
    <property type="protein sequence ID" value="KAB1220822.1"/>
    <property type="molecule type" value="Genomic_DNA"/>
</dbReference>
<dbReference type="GO" id="GO:0005524">
    <property type="term" value="F:ATP binding"/>
    <property type="evidence" value="ECO:0007669"/>
    <property type="project" value="UniProtKB-UniRule"/>
</dbReference>
<sequence>MKHSCLHSEWIFLVFFVGILLLCMTSGLKSAEVPAFANETDRLALLDFKNQISQDPLHIMSSWNNCIHFCNWLGVTCSPSSKRVMVLNLEARKLAGSVPPSVGNLTYLTGINLRRNSFYGEIPQEMGLLRHLQHLNLSFNSFGGKLPANLSQCTELRLLHVAANKLIGRIPDQFSSLSKLTHLNLAVNNFTGTIPTWIGNFSSLCFLDLQVNNFQGSIPNELGRLSGLGFFQLYGNNLSGTIPPQIYNISSIYCFTFTQNRLHGILPSDVGLTLPNLEIFAGGVNSFTGPIPVSLSNASRLQILDFAENGLTGGVPQSLSGLPGLVRLNMDDNWLGNGKVGGFNFLSFLANCTALKVLGLARNQFGGVLPSSIANLSTQLSRLTMGGNMIHGGIPTGIGNLFNLNSLGLEFNYLGGHLPDSLGKLQNLEGLYLNVNRFSGIIPSSFGNLTRLTKLFMEENTFEGSIPSSLANCQNLLQLNLSSNNLNGTIPKQVIGLSSFSISLVMSHNHLIGTLPFEVGNLENLAELDLSGNRLSGDIPPSLGSCVGLESLHLEGNSFEGAIPESLKTLRSLEEMDLSRNNLSGQIPQFLAQFPSLKYLNLSYNDLEGNVPSEGIFNNTTAISLFGNDKLCGGIPELQLTTCSRKSSGSSGKVLALRVAIPITSIIIFSIVLLYFCSSCSMMKNSRKRPLASSSSTDRQLRVSYAELLESTNSFSADNLIGSGSFGTVYKGVLPSNGAIVAIKVLNLQLHGASKSFIDECNALRSIRHRNLLKIVTACSSIDHQGNDFKCLVFEFMSNGSLDQWLHPKDDERHESKRLSFVQRLNIAIDVACALEYLHRNCQTPIVHCDIKPSNILLDEDWVAHVGDFGLAKFLLEASRHPDNSSEKQTMSAGLKGSVGYIPPEYGMVCQVSVVGDIYSYGILLLEMFTGKRPTDDIFRDGLDIHRLNEMALPEHVMDIVDPSMPLEEDGEDADFEKNEDYIEESAIIEEADPRVNVRSKIQDCLVSVLRIGLFCSSTSPDQRMQTNVVVNQMQAARDSFLRFKKGK</sequence>
<dbReference type="PRINTS" id="PR00019">
    <property type="entry name" value="LEURICHRPT"/>
</dbReference>
<dbReference type="PROSITE" id="PS00107">
    <property type="entry name" value="PROTEIN_KINASE_ATP"/>
    <property type="match status" value="1"/>
</dbReference>
<dbReference type="EC" id="2.7.11.1" evidence="4"/>
<comment type="similarity">
    <text evidence="3">Belongs to the RLP family.</text>
</comment>
<dbReference type="InterPro" id="IPR003591">
    <property type="entry name" value="Leu-rich_rpt_typical-subtyp"/>
</dbReference>
<evidence type="ECO:0000259" key="25">
    <source>
        <dbReference type="PROSITE" id="PS50011"/>
    </source>
</evidence>
<feature type="transmembrane region" description="Helical" evidence="23">
    <location>
        <begin position="655"/>
        <end position="677"/>
    </location>
</feature>
<comment type="catalytic activity">
    <reaction evidence="21">
        <text>L-seryl-[protein] + ATP = O-phospho-L-seryl-[protein] + ADP + H(+)</text>
        <dbReference type="Rhea" id="RHEA:17989"/>
        <dbReference type="Rhea" id="RHEA-COMP:9863"/>
        <dbReference type="Rhea" id="RHEA-COMP:11604"/>
        <dbReference type="ChEBI" id="CHEBI:15378"/>
        <dbReference type="ChEBI" id="CHEBI:29999"/>
        <dbReference type="ChEBI" id="CHEBI:30616"/>
        <dbReference type="ChEBI" id="CHEBI:83421"/>
        <dbReference type="ChEBI" id="CHEBI:456216"/>
        <dbReference type="EC" id="2.7.11.1"/>
    </reaction>
</comment>
<evidence type="ECO:0000256" key="1">
    <source>
        <dbReference type="ARBA" id="ARBA00004251"/>
    </source>
</evidence>
<dbReference type="AlphaFoldDB" id="A0A6A1W6H3"/>
<keyword evidence="11 24" id="KW-0732">Signal</keyword>
<evidence type="ECO:0000256" key="21">
    <source>
        <dbReference type="ARBA" id="ARBA00048679"/>
    </source>
</evidence>
<keyword evidence="10 23" id="KW-0812">Transmembrane</keyword>
<evidence type="ECO:0000256" key="2">
    <source>
        <dbReference type="ARBA" id="ARBA00008684"/>
    </source>
</evidence>
<dbReference type="FunFam" id="3.80.10.10:FF:000275">
    <property type="entry name" value="Leucine-rich repeat receptor-like protein kinase"/>
    <property type="match status" value="1"/>
</dbReference>
<dbReference type="PANTHER" id="PTHR48053">
    <property type="entry name" value="LEUCINE RICH REPEAT FAMILY PROTEIN, EXPRESSED"/>
    <property type="match status" value="1"/>
</dbReference>
<evidence type="ECO:0000256" key="15">
    <source>
        <dbReference type="ARBA" id="ARBA00022840"/>
    </source>
</evidence>
<comment type="catalytic activity">
    <reaction evidence="20">
        <text>L-threonyl-[protein] + ATP = O-phospho-L-threonyl-[protein] + ADP + H(+)</text>
        <dbReference type="Rhea" id="RHEA:46608"/>
        <dbReference type="Rhea" id="RHEA-COMP:11060"/>
        <dbReference type="Rhea" id="RHEA-COMP:11605"/>
        <dbReference type="ChEBI" id="CHEBI:15378"/>
        <dbReference type="ChEBI" id="CHEBI:30013"/>
        <dbReference type="ChEBI" id="CHEBI:30616"/>
        <dbReference type="ChEBI" id="CHEBI:61977"/>
        <dbReference type="ChEBI" id="CHEBI:456216"/>
        <dbReference type="EC" id="2.7.11.1"/>
    </reaction>
</comment>
<accession>A0A6A1W6H3</accession>
<dbReference type="Pfam" id="PF00560">
    <property type="entry name" value="LRR_1"/>
    <property type="match status" value="6"/>
</dbReference>
<evidence type="ECO:0000256" key="18">
    <source>
        <dbReference type="ARBA" id="ARBA00023170"/>
    </source>
</evidence>
<dbReference type="Pfam" id="PF13855">
    <property type="entry name" value="LRR_8"/>
    <property type="match status" value="2"/>
</dbReference>
<keyword evidence="6" id="KW-0723">Serine/threonine-protein kinase</keyword>
<keyword evidence="18" id="KW-0675">Receptor</keyword>
<reference evidence="26 27" key="1">
    <citation type="journal article" date="2019" name="Plant Biotechnol. J.">
        <title>The red bayberry genome and genetic basis of sex determination.</title>
        <authorList>
            <person name="Jia H.M."/>
            <person name="Jia H.J."/>
            <person name="Cai Q.L."/>
            <person name="Wang Y."/>
            <person name="Zhao H.B."/>
            <person name="Yang W.F."/>
            <person name="Wang G.Y."/>
            <person name="Li Y.H."/>
            <person name="Zhan D.L."/>
            <person name="Shen Y.T."/>
            <person name="Niu Q.F."/>
            <person name="Chang L."/>
            <person name="Qiu J."/>
            <person name="Zhao L."/>
            <person name="Xie H.B."/>
            <person name="Fu W.Y."/>
            <person name="Jin J."/>
            <person name="Li X.W."/>
            <person name="Jiao Y."/>
            <person name="Zhou C.C."/>
            <person name="Tu T."/>
            <person name="Chai C.Y."/>
            <person name="Gao J.L."/>
            <person name="Fan L.J."/>
            <person name="van de Weg E."/>
            <person name="Wang J.Y."/>
            <person name="Gao Z.S."/>
        </authorList>
    </citation>
    <scope>NUCLEOTIDE SEQUENCE [LARGE SCALE GENOMIC DNA]</scope>
    <source>
        <tissue evidence="26">Leaves</tissue>
    </source>
</reference>
<dbReference type="Pfam" id="PF08263">
    <property type="entry name" value="LRRNT_2"/>
    <property type="match status" value="1"/>
</dbReference>
<dbReference type="PANTHER" id="PTHR48053:SF37">
    <property type="entry name" value="LEUCINE-RICH REPEAT PROTEIN KINASE FAMILY PROTEIN"/>
    <property type="match status" value="1"/>
</dbReference>
<evidence type="ECO:0000256" key="6">
    <source>
        <dbReference type="ARBA" id="ARBA00022527"/>
    </source>
</evidence>
<dbReference type="InterPro" id="IPR051716">
    <property type="entry name" value="Plant_RL_S/T_kinase"/>
</dbReference>
<evidence type="ECO:0000256" key="4">
    <source>
        <dbReference type="ARBA" id="ARBA00012513"/>
    </source>
</evidence>
<keyword evidence="14" id="KW-0418">Kinase</keyword>
<evidence type="ECO:0000256" key="13">
    <source>
        <dbReference type="ARBA" id="ARBA00022741"/>
    </source>
</evidence>
<evidence type="ECO:0000256" key="23">
    <source>
        <dbReference type="SAM" id="Phobius"/>
    </source>
</evidence>
<gene>
    <name evidence="26" type="ORF">CJ030_MR3G003322</name>
</gene>
<keyword evidence="12" id="KW-0677">Repeat</keyword>
<dbReference type="Proteomes" id="UP000516437">
    <property type="component" value="Chromosome 3"/>
</dbReference>
<keyword evidence="19" id="KW-0325">Glycoprotein</keyword>
<evidence type="ECO:0000256" key="24">
    <source>
        <dbReference type="SAM" id="SignalP"/>
    </source>
</evidence>
<evidence type="ECO:0000256" key="5">
    <source>
        <dbReference type="ARBA" id="ARBA00022475"/>
    </source>
</evidence>
<evidence type="ECO:0000256" key="9">
    <source>
        <dbReference type="ARBA" id="ARBA00022679"/>
    </source>
</evidence>
<feature type="binding site" evidence="22">
    <location>
        <position position="744"/>
    </location>
    <ligand>
        <name>ATP</name>
        <dbReference type="ChEBI" id="CHEBI:30616"/>
    </ligand>
</feature>
<evidence type="ECO:0000256" key="11">
    <source>
        <dbReference type="ARBA" id="ARBA00022729"/>
    </source>
</evidence>
<dbReference type="Gene3D" id="3.30.200.20">
    <property type="entry name" value="Phosphorylase Kinase, domain 1"/>
    <property type="match status" value="1"/>
</dbReference>
<dbReference type="GO" id="GO:0005886">
    <property type="term" value="C:plasma membrane"/>
    <property type="evidence" value="ECO:0007669"/>
    <property type="project" value="UniProtKB-SubCell"/>
</dbReference>
<dbReference type="SUPFAM" id="SSF56112">
    <property type="entry name" value="Protein kinase-like (PK-like)"/>
    <property type="match status" value="1"/>
</dbReference>
<evidence type="ECO:0000256" key="16">
    <source>
        <dbReference type="ARBA" id="ARBA00022989"/>
    </source>
</evidence>
<comment type="caution">
    <text evidence="26">The sequence shown here is derived from an EMBL/GenBank/DDBJ whole genome shotgun (WGS) entry which is preliminary data.</text>
</comment>
<feature type="signal peptide" evidence="24">
    <location>
        <begin position="1"/>
        <end position="31"/>
    </location>
</feature>
<evidence type="ECO:0000256" key="8">
    <source>
        <dbReference type="ARBA" id="ARBA00022614"/>
    </source>
</evidence>
<dbReference type="Gene3D" id="3.80.10.10">
    <property type="entry name" value="Ribonuclease Inhibitor"/>
    <property type="match status" value="3"/>
</dbReference>
<dbReference type="SMART" id="SM00369">
    <property type="entry name" value="LRR_TYP"/>
    <property type="match status" value="6"/>
</dbReference>
<keyword evidence="17 23" id="KW-0472">Membrane</keyword>
<keyword evidence="16 23" id="KW-1133">Transmembrane helix</keyword>
<dbReference type="SUPFAM" id="SSF52058">
    <property type="entry name" value="L domain-like"/>
    <property type="match status" value="2"/>
</dbReference>
<dbReference type="FunFam" id="3.80.10.10:FF:000041">
    <property type="entry name" value="LRR receptor-like serine/threonine-protein kinase ERECTA"/>
    <property type="match status" value="1"/>
</dbReference>
<evidence type="ECO:0000256" key="12">
    <source>
        <dbReference type="ARBA" id="ARBA00022737"/>
    </source>
</evidence>
<comment type="similarity">
    <text evidence="2">Belongs to the protein kinase superfamily. Ser/Thr protein kinase family.</text>
</comment>
<proteinExistence type="inferred from homology"/>
<dbReference type="Pfam" id="PF00069">
    <property type="entry name" value="Pkinase"/>
    <property type="match status" value="1"/>
</dbReference>
<dbReference type="InterPro" id="IPR008271">
    <property type="entry name" value="Ser/Thr_kinase_AS"/>
</dbReference>
<evidence type="ECO:0000256" key="20">
    <source>
        <dbReference type="ARBA" id="ARBA00047899"/>
    </source>
</evidence>
<dbReference type="InterPro" id="IPR000719">
    <property type="entry name" value="Prot_kinase_dom"/>
</dbReference>
<keyword evidence="27" id="KW-1185">Reference proteome</keyword>
<dbReference type="InterPro" id="IPR011009">
    <property type="entry name" value="Kinase-like_dom_sf"/>
</dbReference>
<evidence type="ECO:0000256" key="10">
    <source>
        <dbReference type="ARBA" id="ARBA00022692"/>
    </source>
</evidence>
<dbReference type="Gene3D" id="1.10.510.10">
    <property type="entry name" value="Transferase(Phosphotransferase) domain 1"/>
    <property type="match status" value="1"/>
</dbReference>
<protein>
    <recommendedName>
        <fullName evidence="4">non-specific serine/threonine protein kinase</fullName>
        <ecNumber evidence="4">2.7.11.1</ecNumber>
    </recommendedName>
</protein>
<dbReference type="PROSITE" id="PS50011">
    <property type="entry name" value="PROTEIN_KINASE_DOM"/>
    <property type="match status" value="1"/>
</dbReference>
<dbReference type="PROSITE" id="PS51450">
    <property type="entry name" value="LRR"/>
    <property type="match status" value="1"/>
</dbReference>
<dbReference type="InterPro" id="IPR013210">
    <property type="entry name" value="LRR_N_plant-typ"/>
</dbReference>
<feature type="chain" id="PRO_5025594636" description="non-specific serine/threonine protein kinase" evidence="24">
    <location>
        <begin position="32"/>
        <end position="1048"/>
    </location>
</feature>
<evidence type="ECO:0000313" key="27">
    <source>
        <dbReference type="Proteomes" id="UP000516437"/>
    </source>
</evidence>